<dbReference type="RefSeq" id="XP_064661462.1">
    <property type="nucleotide sequence ID" value="XM_064800123.1"/>
</dbReference>
<gene>
    <name evidence="3" type="ORF">LTR77_002864</name>
</gene>
<organism evidence="3 4">
    <name type="scientific">Saxophila tyrrhenica</name>
    <dbReference type="NCBI Taxonomy" id="1690608"/>
    <lineage>
        <taxon>Eukaryota</taxon>
        <taxon>Fungi</taxon>
        <taxon>Dikarya</taxon>
        <taxon>Ascomycota</taxon>
        <taxon>Pezizomycotina</taxon>
        <taxon>Dothideomycetes</taxon>
        <taxon>Dothideomycetidae</taxon>
        <taxon>Mycosphaerellales</taxon>
        <taxon>Extremaceae</taxon>
        <taxon>Saxophila</taxon>
    </lineage>
</organism>
<feature type="compositionally biased region" description="Basic residues" evidence="2">
    <location>
        <begin position="616"/>
        <end position="628"/>
    </location>
</feature>
<feature type="region of interest" description="Disordered" evidence="2">
    <location>
        <begin position="614"/>
        <end position="800"/>
    </location>
</feature>
<feature type="compositionally biased region" description="Basic and acidic residues" evidence="2">
    <location>
        <begin position="702"/>
        <end position="715"/>
    </location>
</feature>
<feature type="region of interest" description="Disordered" evidence="2">
    <location>
        <begin position="528"/>
        <end position="596"/>
    </location>
</feature>
<sequence length="870" mass="95290">MHTPRKLTPQSTIFYPTELFTLMEESPPPVPPKDPKYASVSSRMELDRPPTAPTSGSKRKREVHLETYTDNDLSDDPAYADQPTPNKRSRSVRQSDNSASEDAAGKPRNIRRKKGPNNLSYMNLRHAAKQQASQRTLSKESKFQEGSLTDKPSDRPPSIFIRSASSNYRDDDQLMEDYHDGRPTPRASIDGAGMVAGRSGAEYQLQSALMADKKEEAPGFFHFGRQLAATFHPTTLWRRLWHEPKEDVAQHTEDGRKAQQKLDAEAKYAKMKKSGQLKLQPVGRLASDNIGDGLETPRDSGVEIDSLDTTRSNLRASTFLQAGDSESEAPDTTSKTKTVRGRFGHFKKPSLHNIKSDLKRVTSDINLTATLRNRESSSSISPVKQDFGSASLKRSESKFDLRKQQKLSKRVSDLEVKLARARSELDDALVEASPAPKLTGRYERFTPSATIKRPKFMPGKLPSLPSERILMAQEAAAEKEARGSTEGEGRQLTLKEALDEAAEEGAKDDTIKASRGLQKYPRRASSLFNLDEINHNSELEKPSDKTTTKNSTSNDIEMTGTEEQVKPTTTEVVETAKMDNNETADTTTDDTTSAPVKKTYASLDAKLKALDANVKSARKAAQPKKRKSAANDEDKPFKPGRNDSDDDAEWEEATPKKKRKSAHGSSPQTKRSGDGKVKASSPKNKKTTALGGSGEWFGTSPEGKRKDSKQTDSSDKAAPAEPEADAPTNGNAAAQQEESSADEGAALEDDTQAEALDVVYEEEEAPGPEETLFTRAADAAKAHPARNGAVKSLSPPPNARFSKTVAVDEVVKVKPGVGGVPKLPKGAIGSFETLPGVREEETETQTEKVIVGTEVVTRKRASFEWPEDVF</sequence>
<feature type="compositionally biased region" description="Low complexity" evidence="2">
    <location>
        <begin position="717"/>
        <end position="738"/>
    </location>
</feature>
<dbReference type="Proteomes" id="UP001337655">
    <property type="component" value="Unassembled WGS sequence"/>
</dbReference>
<evidence type="ECO:0000256" key="1">
    <source>
        <dbReference type="SAM" id="Coils"/>
    </source>
</evidence>
<dbReference type="GeneID" id="89924211"/>
<feature type="compositionally biased region" description="Basic and acidic residues" evidence="2">
    <location>
        <begin position="629"/>
        <end position="643"/>
    </location>
</feature>
<protein>
    <submittedName>
        <fullName evidence="3">Uncharacterized protein</fullName>
    </submittedName>
</protein>
<dbReference type="AlphaFoldDB" id="A0AAV9PIK7"/>
<dbReference type="EMBL" id="JAVRRT010000004">
    <property type="protein sequence ID" value="KAK5172744.1"/>
    <property type="molecule type" value="Genomic_DNA"/>
</dbReference>
<feature type="compositionally biased region" description="Acidic residues" evidence="2">
    <location>
        <begin position="739"/>
        <end position="752"/>
    </location>
</feature>
<feature type="region of interest" description="Disordered" evidence="2">
    <location>
        <begin position="499"/>
        <end position="518"/>
    </location>
</feature>
<evidence type="ECO:0000313" key="3">
    <source>
        <dbReference type="EMBL" id="KAK5172744.1"/>
    </source>
</evidence>
<evidence type="ECO:0000313" key="4">
    <source>
        <dbReference type="Proteomes" id="UP001337655"/>
    </source>
</evidence>
<keyword evidence="1" id="KW-0175">Coiled coil</keyword>
<evidence type="ECO:0000256" key="2">
    <source>
        <dbReference type="SAM" id="MobiDB-lite"/>
    </source>
</evidence>
<keyword evidence="4" id="KW-1185">Reference proteome</keyword>
<proteinExistence type="predicted"/>
<feature type="compositionally biased region" description="Basic and acidic residues" evidence="2">
    <location>
        <begin position="532"/>
        <end position="547"/>
    </location>
</feature>
<comment type="caution">
    <text evidence="3">The sequence shown here is derived from an EMBL/GenBank/DDBJ whole genome shotgun (WGS) entry which is preliminary data.</text>
</comment>
<name>A0AAV9PIK7_9PEZI</name>
<accession>A0AAV9PIK7</accession>
<feature type="compositionally biased region" description="Basic and acidic residues" evidence="2">
    <location>
        <begin position="168"/>
        <end position="183"/>
    </location>
</feature>
<feature type="region of interest" description="Disordered" evidence="2">
    <location>
        <begin position="815"/>
        <end position="846"/>
    </location>
</feature>
<feature type="region of interest" description="Disordered" evidence="2">
    <location>
        <begin position="18"/>
        <end position="193"/>
    </location>
</feature>
<feature type="coiled-coil region" evidence="1">
    <location>
        <begin position="404"/>
        <end position="431"/>
    </location>
</feature>
<reference evidence="3 4" key="1">
    <citation type="submission" date="2023-08" db="EMBL/GenBank/DDBJ databases">
        <title>Black Yeasts Isolated from many extreme environments.</title>
        <authorList>
            <person name="Coleine C."/>
            <person name="Stajich J.E."/>
            <person name="Selbmann L."/>
        </authorList>
    </citation>
    <scope>NUCLEOTIDE SEQUENCE [LARGE SCALE GENOMIC DNA]</scope>
    <source>
        <strain evidence="3 4">CCFEE 5935</strain>
    </source>
</reference>
<feature type="compositionally biased region" description="Low complexity" evidence="2">
    <location>
        <begin position="583"/>
        <end position="592"/>
    </location>
</feature>